<dbReference type="RefSeq" id="WP_004043512.1">
    <property type="nucleotide sequence ID" value="NC_013967.1"/>
</dbReference>
<dbReference type="OrthoDB" id="285635at2157"/>
<evidence type="ECO:0000313" key="1">
    <source>
        <dbReference type="EMBL" id="ELY28339.1"/>
    </source>
</evidence>
<gene>
    <name evidence="1" type="ORF">C498_11616</name>
</gene>
<reference evidence="1 2" key="2">
    <citation type="journal article" date="2014" name="PLoS Genet.">
        <title>Phylogenetically driven sequencing of extremely halophilic archaea reveals strategies for static and dynamic osmo-response.</title>
        <authorList>
            <person name="Becker E.A."/>
            <person name="Seitzer P.M."/>
            <person name="Tritt A."/>
            <person name="Larsen D."/>
            <person name="Krusor M."/>
            <person name="Yao A.I."/>
            <person name="Wu D."/>
            <person name="Madern D."/>
            <person name="Eisen J.A."/>
            <person name="Darling A.E."/>
            <person name="Facciotti M.T."/>
        </authorList>
    </citation>
    <scope>NUCLEOTIDE SEQUENCE [LARGE SCALE GENOMIC DNA]</scope>
    <source>
        <strain evidence="2">ATCC 29605 / DSM 3757 / JCM 8879 / NBRC 14742 / NCIMB 2012 / VKM B-1768 / DS2</strain>
    </source>
</reference>
<reference evidence="2" key="1">
    <citation type="submission" date="2012-11" db="EMBL/GenBank/DDBJ databases">
        <authorList>
            <person name="Becker E.A."/>
            <person name="Seitzer P."/>
            <person name="Tritt A."/>
            <person name="Larsen D."/>
            <person name="Yao A."/>
            <person name="Wu D."/>
            <person name="Darling A."/>
            <person name="Eisen J.A."/>
            <person name="Facciotti M.T."/>
        </authorList>
    </citation>
    <scope>NUCLEOTIDE SEQUENCE [LARGE SCALE GENOMIC DNA]</scope>
    <source>
        <strain evidence="2">ATCC 29605 / DSM 3757 / JCM 8879 / NBRC 14742 / NCIMB 2012 / VKM B-1768 / DS2</strain>
    </source>
</reference>
<sequence length="85" mass="9651">MRRRADWWVLADDMILEYISDEGTGTPKVISKEIDRSQGYVNQRCSLLESYGLLTKVARGVYTLSEAGKQYLSEDLDASTLEKSE</sequence>
<protein>
    <submittedName>
        <fullName evidence="1">Phage PhiH1 repressor-like protein</fullName>
    </submittedName>
</protein>
<dbReference type="GeneID" id="8924065"/>
<accession>A0A384KRQ8</accession>
<dbReference type="EMBL" id="AOHU01000090">
    <property type="protein sequence ID" value="ELY28339.1"/>
    <property type="molecule type" value="Genomic_DNA"/>
</dbReference>
<dbReference type="SMR" id="A0A384KRQ8"/>
<dbReference type="InterPro" id="IPR036388">
    <property type="entry name" value="WH-like_DNA-bd_sf"/>
</dbReference>
<dbReference type="Gene3D" id="1.10.10.10">
    <property type="entry name" value="Winged helix-like DNA-binding domain superfamily/Winged helix DNA-binding domain"/>
    <property type="match status" value="1"/>
</dbReference>
<dbReference type="Proteomes" id="UP000011532">
    <property type="component" value="Unassembled WGS sequence"/>
</dbReference>
<comment type="caution">
    <text evidence="1">The sequence shown here is derived from an EMBL/GenBank/DDBJ whole genome shotgun (WGS) entry which is preliminary data.</text>
</comment>
<proteinExistence type="predicted"/>
<evidence type="ECO:0000313" key="2">
    <source>
        <dbReference type="Proteomes" id="UP000011532"/>
    </source>
</evidence>
<name>A0A384KRQ8_HALVD</name>
<dbReference type="AlphaFoldDB" id="A0A384KRQ8"/>
<dbReference type="SUPFAM" id="SSF46785">
    <property type="entry name" value="Winged helix' DNA-binding domain"/>
    <property type="match status" value="1"/>
</dbReference>
<dbReference type="InterPro" id="IPR036390">
    <property type="entry name" value="WH_DNA-bd_sf"/>
</dbReference>
<organism evidence="1 2">
    <name type="scientific">Haloferax volcanii (strain ATCC 29605 / DSM 3757 / JCM 8879 / NBRC 14742 / NCIMB 2012 / VKM B-1768 / DS2)</name>
    <name type="common">Halobacterium volcanii</name>
    <dbReference type="NCBI Taxonomy" id="309800"/>
    <lineage>
        <taxon>Archaea</taxon>
        <taxon>Methanobacteriati</taxon>
        <taxon>Methanobacteriota</taxon>
        <taxon>Stenosarchaea group</taxon>
        <taxon>Halobacteria</taxon>
        <taxon>Halobacteriales</taxon>
        <taxon>Haloferacaceae</taxon>
        <taxon>Haloferax</taxon>
    </lineage>
</organism>